<keyword evidence="2" id="KW-0238">DNA-binding</keyword>
<dbReference type="SUPFAM" id="SSF46689">
    <property type="entry name" value="Homeodomain-like"/>
    <property type="match status" value="1"/>
</dbReference>
<keyword evidence="1" id="KW-0805">Transcription regulation</keyword>
<dbReference type="InterPro" id="IPR018062">
    <property type="entry name" value="HTH_AraC-typ_CS"/>
</dbReference>
<evidence type="ECO:0000259" key="4">
    <source>
        <dbReference type="PROSITE" id="PS01124"/>
    </source>
</evidence>
<name>A0A212LV70_9FIRM</name>
<dbReference type="AlphaFoldDB" id="A0A212LV70"/>
<dbReference type="InterPro" id="IPR020449">
    <property type="entry name" value="Tscrpt_reg_AraC-type_HTH"/>
</dbReference>
<dbReference type="PANTHER" id="PTHR47893">
    <property type="entry name" value="REGULATORY PROTEIN PCHR"/>
    <property type="match status" value="1"/>
</dbReference>
<dbReference type="InterPro" id="IPR053142">
    <property type="entry name" value="PchR_regulatory_protein"/>
</dbReference>
<dbReference type="EMBL" id="FMJE01000003">
    <property type="protein sequence ID" value="SCM81433.1"/>
    <property type="molecule type" value="Genomic_DNA"/>
</dbReference>
<dbReference type="PROSITE" id="PS01124">
    <property type="entry name" value="HTH_ARAC_FAMILY_2"/>
    <property type="match status" value="1"/>
</dbReference>
<dbReference type="Pfam" id="PF12833">
    <property type="entry name" value="HTH_18"/>
    <property type="match status" value="1"/>
</dbReference>
<dbReference type="RefSeq" id="WP_288184464.1">
    <property type="nucleotide sequence ID" value="NZ_LT608335.1"/>
</dbReference>
<evidence type="ECO:0000256" key="2">
    <source>
        <dbReference type="ARBA" id="ARBA00023125"/>
    </source>
</evidence>
<dbReference type="SMART" id="SM00342">
    <property type="entry name" value="HTH_ARAC"/>
    <property type="match status" value="1"/>
</dbReference>
<accession>A0A212LV70</accession>
<reference evidence="5" key="1">
    <citation type="submission" date="2016-08" db="EMBL/GenBank/DDBJ databases">
        <authorList>
            <person name="Seilhamer J.J."/>
        </authorList>
    </citation>
    <scope>NUCLEOTIDE SEQUENCE</scope>
    <source>
        <strain evidence="5">86</strain>
    </source>
</reference>
<gene>
    <name evidence="5" type="ORF">KL86SPO_31612</name>
</gene>
<keyword evidence="3" id="KW-0804">Transcription</keyword>
<organism evidence="5">
    <name type="scientific">uncultured Sporomusa sp</name>
    <dbReference type="NCBI Taxonomy" id="307249"/>
    <lineage>
        <taxon>Bacteria</taxon>
        <taxon>Bacillati</taxon>
        <taxon>Bacillota</taxon>
        <taxon>Negativicutes</taxon>
        <taxon>Selenomonadales</taxon>
        <taxon>Sporomusaceae</taxon>
        <taxon>Sporomusa</taxon>
        <taxon>environmental samples</taxon>
    </lineage>
</organism>
<dbReference type="GO" id="GO:0043565">
    <property type="term" value="F:sequence-specific DNA binding"/>
    <property type="evidence" value="ECO:0007669"/>
    <property type="project" value="InterPro"/>
</dbReference>
<evidence type="ECO:0000313" key="5">
    <source>
        <dbReference type="EMBL" id="SCM81433.1"/>
    </source>
</evidence>
<dbReference type="InterPro" id="IPR018060">
    <property type="entry name" value="HTH_AraC"/>
</dbReference>
<dbReference type="PROSITE" id="PS00041">
    <property type="entry name" value="HTH_ARAC_FAMILY_1"/>
    <property type="match status" value="1"/>
</dbReference>
<dbReference type="Gene3D" id="1.10.10.60">
    <property type="entry name" value="Homeodomain-like"/>
    <property type="match status" value="2"/>
</dbReference>
<protein>
    <recommendedName>
        <fullName evidence="4">HTH araC/xylS-type domain-containing protein</fullName>
    </recommendedName>
</protein>
<dbReference type="PRINTS" id="PR00032">
    <property type="entry name" value="HTHARAC"/>
</dbReference>
<proteinExistence type="predicted"/>
<dbReference type="InterPro" id="IPR009057">
    <property type="entry name" value="Homeodomain-like_sf"/>
</dbReference>
<evidence type="ECO:0000256" key="3">
    <source>
        <dbReference type="ARBA" id="ARBA00023163"/>
    </source>
</evidence>
<dbReference type="GO" id="GO:0003700">
    <property type="term" value="F:DNA-binding transcription factor activity"/>
    <property type="evidence" value="ECO:0007669"/>
    <property type="project" value="InterPro"/>
</dbReference>
<sequence>MRFHLNTVSLDDFYQKLNQIGFLHKNTAQFHEFEVLKKFGTGYLQRYSYLNGLHLSLGRMLLNEDLTYSYDVKHKYFELVYMNSGYLEIFSEEKQQLTGVNAGEFVLFVNQSCKGWARLPKNHLLHFVSLTIDEEYIRSLTAKGIDITDRIPAFRAHPAVAHAQKASLDIENLINKFFLCPYDDETVKKLYFEAIVLEILSEYLFRSGVRQYPPELPVFLDSEDTDRLYLAKQVLTERMTAPPSLEELAKTVCLNTFKLKTGFKALFADTVYGYLRRARMEKAKILLKNTRLSIQDIALQLGYCGSSSFSAIFKDHYGLTPKKYRQQ</sequence>
<evidence type="ECO:0000256" key="1">
    <source>
        <dbReference type="ARBA" id="ARBA00023015"/>
    </source>
</evidence>
<feature type="domain" description="HTH araC/xylS-type" evidence="4">
    <location>
        <begin position="229"/>
        <end position="327"/>
    </location>
</feature>
<dbReference type="PANTHER" id="PTHR47893:SF1">
    <property type="entry name" value="REGULATORY PROTEIN PCHR"/>
    <property type="match status" value="1"/>
</dbReference>